<keyword evidence="3" id="KW-0378">Hydrolase</keyword>
<reference evidence="6 7" key="1">
    <citation type="submission" date="2017-03" db="EMBL/GenBank/DDBJ databases">
        <title>Genomes of endolithic fungi from Antarctica.</title>
        <authorList>
            <person name="Coleine C."/>
            <person name="Masonjones S."/>
            <person name="Stajich J.E."/>
        </authorList>
    </citation>
    <scope>NUCLEOTIDE SEQUENCE [LARGE SCALE GENOMIC DNA]</scope>
    <source>
        <strain evidence="6 7">CCFEE 6315</strain>
    </source>
</reference>
<evidence type="ECO:0000313" key="6">
    <source>
        <dbReference type="EMBL" id="TKA27150.1"/>
    </source>
</evidence>
<dbReference type="AlphaFoldDB" id="A0A4U0TXG2"/>
<sequence>MSAEPPPPFNVPASATTVKISVIDSTVSLPGAPCSILWSPTIKGFDRLKAGTWCFLIEHPSGRKLIYDLGCRKDWENLPPAVNLKQNIPADALAYFRVEKNVAEILTEGGVDLHDIEGVIWSHFHFDHTGDVSTTVQEMDFSESDLRLGRFEAIDYFGDRSFYILNSPGHAVGHINALARTHASPSPGFIHLCGDTVHHAGEMRPTPFQPLPDSIEPSPVPRWYATTCPGHIFEPLLRNGSKSEHILESIDYAAGLDIERKFAGIYDDVALKESVCKTEELDADDDVFTIMAHDWSLKGVIPEWPESLNKWRERRWEQETRWKFLEDFQGACSPQPDS</sequence>
<proteinExistence type="inferred from homology"/>
<evidence type="ECO:0000259" key="5">
    <source>
        <dbReference type="SMART" id="SM00849"/>
    </source>
</evidence>
<dbReference type="PANTHER" id="PTHR42978">
    <property type="entry name" value="QUORUM-QUENCHING LACTONASE YTNP-RELATED-RELATED"/>
    <property type="match status" value="1"/>
</dbReference>
<dbReference type="PANTHER" id="PTHR42978:SF5">
    <property type="entry name" value="METALLO-BETA-LACTAMASE DOMAIN-CONTAINING PROTEIN"/>
    <property type="match status" value="1"/>
</dbReference>
<dbReference type="InterPro" id="IPR036866">
    <property type="entry name" value="RibonucZ/Hydroxyglut_hydro"/>
</dbReference>
<dbReference type="InterPro" id="IPR051013">
    <property type="entry name" value="MBL_superfamily_lactonases"/>
</dbReference>
<accession>A0A4U0TXG2</accession>
<keyword evidence="2" id="KW-0479">Metal-binding</keyword>
<dbReference type="InterPro" id="IPR001279">
    <property type="entry name" value="Metallo-B-lactamas"/>
</dbReference>
<dbReference type="SUPFAM" id="SSF56281">
    <property type="entry name" value="Metallo-hydrolase/oxidoreductase"/>
    <property type="match status" value="1"/>
</dbReference>
<comment type="similarity">
    <text evidence="1">Belongs to the metallo-beta-lactamase superfamily.</text>
</comment>
<evidence type="ECO:0000313" key="7">
    <source>
        <dbReference type="Proteomes" id="UP000308549"/>
    </source>
</evidence>
<evidence type="ECO:0000256" key="4">
    <source>
        <dbReference type="ARBA" id="ARBA00022833"/>
    </source>
</evidence>
<evidence type="ECO:0000256" key="1">
    <source>
        <dbReference type="ARBA" id="ARBA00007749"/>
    </source>
</evidence>
<dbReference type="Proteomes" id="UP000308549">
    <property type="component" value="Unassembled WGS sequence"/>
</dbReference>
<protein>
    <recommendedName>
        <fullName evidence="5">Metallo-beta-lactamase domain-containing protein</fullName>
    </recommendedName>
</protein>
<dbReference type="GO" id="GO:0016787">
    <property type="term" value="F:hydrolase activity"/>
    <property type="evidence" value="ECO:0007669"/>
    <property type="project" value="UniProtKB-KW"/>
</dbReference>
<dbReference type="OrthoDB" id="10250730at2759"/>
<name>A0A4U0TXG2_9PEZI</name>
<organism evidence="6 7">
    <name type="scientific">Salinomyces thailandicus</name>
    <dbReference type="NCBI Taxonomy" id="706561"/>
    <lineage>
        <taxon>Eukaryota</taxon>
        <taxon>Fungi</taxon>
        <taxon>Dikarya</taxon>
        <taxon>Ascomycota</taxon>
        <taxon>Pezizomycotina</taxon>
        <taxon>Dothideomycetes</taxon>
        <taxon>Dothideomycetidae</taxon>
        <taxon>Mycosphaerellales</taxon>
        <taxon>Teratosphaeriaceae</taxon>
        <taxon>Salinomyces</taxon>
    </lineage>
</organism>
<dbReference type="EMBL" id="NAJL01000024">
    <property type="protein sequence ID" value="TKA27150.1"/>
    <property type="molecule type" value="Genomic_DNA"/>
</dbReference>
<dbReference type="CDD" id="cd07730">
    <property type="entry name" value="metallo-hydrolase-like_MBL-fold"/>
    <property type="match status" value="1"/>
</dbReference>
<feature type="domain" description="Metallo-beta-lactamase" evidence="5">
    <location>
        <begin position="51"/>
        <end position="231"/>
    </location>
</feature>
<dbReference type="Pfam" id="PF00753">
    <property type="entry name" value="Lactamase_B"/>
    <property type="match status" value="1"/>
</dbReference>
<dbReference type="Gene3D" id="3.60.15.10">
    <property type="entry name" value="Ribonuclease Z/Hydroxyacylglutathione hydrolase-like"/>
    <property type="match status" value="2"/>
</dbReference>
<evidence type="ECO:0000256" key="3">
    <source>
        <dbReference type="ARBA" id="ARBA00022801"/>
    </source>
</evidence>
<dbReference type="SMART" id="SM00849">
    <property type="entry name" value="Lactamase_B"/>
    <property type="match status" value="1"/>
</dbReference>
<gene>
    <name evidence="6" type="ORF">B0A50_04487</name>
</gene>
<keyword evidence="4" id="KW-0862">Zinc</keyword>
<comment type="caution">
    <text evidence="6">The sequence shown here is derived from an EMBL/GenBank/DDBJ whole genome shotgun (WGS) entry which is preliminary data.</text>
</comment>
<keyword evidence="7" id="KW-1185">Reference proteome</keyword>
<evidence type="ECO:0000256" key="2">
    <source>
        <dbReference type="ARBA" id="ARBA00022723"/>
    </source>
</evidence>
<dbReference type="GO" id="GO:0046872">
    <property type="term" value="F:metal ion binding"/>
    <property type="evidence" value="ECO:0007669"/>
    <property type="project" value="UniProtKB-KW"/>
</dbReference>